<keyword evidence="2" id="KW-1185">Reference proteome</keyword>
<dbReference type="PANTHER" id="PTHR13061:SF29">
    <property type="entry name" value="GAMMA CARBONIC ANHYDRASE-LIKE 1, MITOCHONDRIAL-RELATED"/>
    <property type="match status" value="1"/>
</dbReference>
<accession>A0A9W6LAQ4</accession>
<dbReference type="AlphaFoldDB" id="A0A9W6LAQ4"/>
<comment type="caution">
    <text evidence="1">The sequence shown here is derived from an EMBL/GenBank/DDBJ whole genome shotgun (WGS) entry which is preliminary data.</text>
</comment>
<dbReference type="InterPro" id="IPR001451">
    <property type="entry name" value="Hexapep"/>
</dbReference>
<dbReference type="CDD" id="cd04645">
    <property type="entry name" value="LbH_gamma_CA_like"/>
    <property type="match status" value="1"/>
</dbReference>
<dbReference type="EMBL" id="BSFQ01000024">
    <property type="protein sequence ID" value="GLL13764.1"/>
    <property type="molecule type" value="Genomic_DNA"/>
</dbReference>
<organism evidence="1 2">
    <name type="scientific">Pseudonocardia halophobica</name>
    <dbReference type="NCBI Taxonomy" id="29401"/>
    <lineage>
        <taxon>Bacteria</taxon>
        <taxon>Bacillati</taxon>
        <taxon>Actinomycetota</taxon>
        <taxon>Actinomycetes</taxon>
        <taxon>Pseudonocardiales</taxon>
        <taxon>Pseudonocardiaceae</taxon>
        <taxon>Pseudonocardia</taxon>
    </lineage>
</organism>
<evidence type="ECO:0000313" key="2">
    <source>
        <dbReference type="Proteomes" id="UP001143463"/>
    </source>
</evidence>
<name>A0A9W6LAQ4_9PSEU</name>
<dbReference type="Proteomes" id="UP001143463">
    <property type="component" value="Unassembled WGS sequence"/>
</dbReference>
<dbReference type="InterPro" id="IPR050484">
    <property type="entry name" value="Transf_Hexapept/Carb_Anhydrase"/>
</dbReference>
<gene>
    <name evidence="1" type="ORF">GCM10017577_49080</name>
</gene>
<reference evidence="1" key="1">
    <citation type="journal article" date="2014" name="Int. J. Syst. Evol. Microbiol.">
        <title>Complete genome sequence of Corynebacterium casei LMG S-19264T (=DSM 44701T), isolated from a smear-ripened cheese.</title>
        <authorList>
            <consortium name="US DOE Joint Genome Institute (JGI-PGF)"/>
            <person name="Walter F."/>
            <person name="Albersmeier A."/>
            <person name="Kalinowski J."/>
            <person name="Ruckert C."/>
        </authorList>
    </citation>
    <scope>NUCLEOTIDE SEQUENCE</scope>
    <source>
        <strain evidence="1">VKM Ac-1069</strain>
    </source>
</reference>
<dbReference type="InterPro" id="IPR047324">
    <property type="entry name" value="LbH_gamma_CA-like"/>
</dbReference>
<reference evidence="1" key="2">
    <citation type="submission" date="2023-01" db="EMBL/GenBank/DDBJ databases">
        <authorList>
            <person name="Sun Q."/>
            <person name="Evtushenko L."/>
        </authorList>
    </citation>
    <scope>NUCLEOTIDE SEQUENCE</scope>
    <source>
        <strain evidence="1">VKM Ac-1069</strain>
    </source>
</reference>
<dbReference type="InterPro" id="IPR011004">
    <property type="entry name" value="Trimer_LpxA-like_sf"/>
</dbReference>
<sequence>MPLFSFEGLAPTVHPTAFVAPTATLVGDVRVEEGASIWYNAVLRADFGPIVVRAGANVQDGCVLHGGDDPVTEIGAGATIGHLCVVHGSVIGAECVVGNGATIQDGARIGARSLIGAGSTVPPNKVIPEGTLVLGPAAATKGGLTPEAERWVRTNPDIYRELAQRHAKTVTPVVP</sequence>
<dbReference type="Pfam" id="PF00132">
    <property type="entry name" value="Hexapep"/>
    <property type="match status" value="1"/>
</dbReference>
<dbReference type="PANTHER" id="PTHR13061">
    <property type="entry name" value="DYNACTIN SUBUNIT P25"/>
    <property type="match status" value="1"/>
</dbReference>
<proteinExistence type="predicted"/>
<protein>
    <submittedName>
        <fullName evidence="1">Gamma carbonic anhydrase family protein</fullName>
    </submittedName>
</protein>
<dbReference type="Gene3D" id="2.160.10.10">
    <property type="entry name" value="Hexapeptide repeat proteins"/>
    <property type="match status" value="1"/>
</dbReference>
<dbReference type="SUPFAM" id="SSF51161">
    <property type="entry name" value="Trimeric LpxA-like enzymes"/>
    <property type="match status" value="1"/>
</dbReference>
<dbReference type="RefSeq" id="WP_037048673.1">
    <property type="nucleotide sequence ID" value="NZ_BAAAUZ010000071.1"/>
</dbReference>
<evidence type="ECO:0000313" key="1">
    <source>
        <dbReference type="EMBL" id="GLL13764.1"/>
    </source>
</evidence>